<accession>A0ABX8S7E3</accession>
<dbReference type="InterPro" id="IPR002123">
    <property type="entry name" value="Plipid/glycerol_acylTrfase"/>
</dbReference>
<dbReference type="PANTHER" id="PTHR10434:SF11">
    <property type="entry name" value="1-ACYL-SN-GLYCEROL-3-PHOSPHATE ACYLTRANSFERASE"/>
    <property type="match status" value="1"/>
</dbReference>
<proteinExistence type="predicted"/>
<dbReference type="CDD" id="cd07989">
    <property type="entry name" value="LPLAT_AGPAT-like"/>
    <property type="match status" value="1"/>
</dbReference>
<evidence type="ECO:0000313" key="5">
    <source>
        <dbReference type="Proteomes" id="UP000887023"/>
    </source>
</evidence>
<feature type="domain" description="Phospholipid/glycerol acyltransferase" evidence="3">
    <location>
        <begin position="63"/>
        <end position="199"/>
    </location>
</feature>
<keyword evidence="2 4" id="KW-0012">Acyltransferase</keyword>
<dbReference type="RefSeq" id="WP_066469297.1">
    <property type="nucleotide sequence ID" value="NZ_CBCRUZ010000005.1"/>
</dbReference>
<keyword evidence="1" id="KW-0808">Transferase</keyword>
<dbReference type="Pfam" id="PF01553">
    <property type="entry name" value="Acyltransferase"/>
    <property type="match status" value="1"/>
</dbReference>
<evidence type="ECO:0000313" key="4">
    <source>
        <dbReference type="EMBL" id="QXQ13747.1"/>
    </source>
</evidence>
<gene>
    <name evidence="4" type="ORF">KV203_18460</name>
</gene>
<dbReference type="PANTHER" id="PTHR10434">
    <property type="entry name" value="1-ACYL-SN-GLYCEROL-3-PHOSPHATE ACYLTRANSFERASE"/>
    <property type="match status" value="1"/>
</dbReference>
<dbReference type="EMBL" id="CP079105">
    <property type="protein sequence ID" value="QXQ13747.1"/>
    <property type="molecule type" value="Genomic_DNA"/>
</dbReference>
<dbReference type="Proteomes" id="UP000887023">
    <property type="component" value="Chromosome"/>
</dbReference>
<organism evidence="4 5">
    <name type="scientific">Skermania pinensis</name>
    <dbReference type="NCBI Taxonomy" id="39122"/>
    <lineage>
        <taxon>Bacteria</taxon>
        <taxon>Bacillati</taxon>
        <taxon>Actinomycetota</taxon>
        <taxon>Actinomycetes</taxon>
        <taxon>Mycobacteriales</taxon>
        <taxon>Gordoniaceae</taxon>
        <taxon>Skermania</taxon>
    </lineage>
</organism>
<reference evidence="4" key="1">
    <citation type="submission" date="2021-07" db="EMBL/GenBank/DDBJ databases">
        <title>Candidatus Kaistella beijingensis sp. nov. isolated from a municipal wastewater treatment plant is involved in sludge foaming.</title>
        <authorList>
            <person name="Song Y."/>
            <person name="Liu S.-J."/>
        </authorList>
    </citation>
    <scope>NUCLEOTIDE SEQUENCE</scope>
    <source>
        <strain evidence="4">DSM 43998</strain>
    </source>
</reference>
<dbReference type="SMART" id="SM00563">
    <property type="entry name" value="PlsC"/>
    <property type="match status" value="1"/>
</dbReference>
<evidence type="ECO:0000256" key="2">
    <source>
        <dbReference type="ARBA" id="ARBA00023315"/>
    </source>
</evidence>
<dbReference type="GO" id="GO:0016746">
    <property type="term" value="F:acyltransferase activity"/>
    <property type="evidence" value="ECO:0007669"/>
    <property type="project" value="UniProtKB-KW"/>
</dbReference>
<evidence type="ECO:0000259" key="3">
    <source>
        <dbReference type="SMART" id="SM00563"/>
    </source>
</evidence>
<protein>
    <submittedName>
        <fullName evidence="4">1-acyl-sn-glycerol-3-phosphate acyltransferase</fullName>
    </submittedName>
</protein>
<dbReference type="SUPFAM" id="SSF69593">
    <property type="entry name" value="Glycerol-3-phosphate (1)-acyltransferase"/>
    <property type="match status" value="1"/>
</dbReference>
<name>A0ABX8S7E3_9ACTN</name>
<sequence length="251" mass="27389">MDRPEVTLENSDAVYDFYRDHRQNVLKSRLSYAILARRYRPRVGGAVGAAAAIRRALQAGQRLIVVANHLSEQDPYVVAATAWRSRLRPAIGHARVLAKDELFVDPRLRDKVEMMGGIPVFRGKDHGIRAVAAAGQQMMTISAERMQRGDHLAIFPEGTCNDVDPTRVQSVGSGIGHIVVRARKLGVTPVLIPLGISYGPDNVAPTTRTATENASCWLGHPVTELPPRPTEIARLVREVLQDAVDGAVKAA</sequence>
<evidence type="ECO:0000256" key="1">
    <source>
        <dbReference type="ARBA" id="ARBA00022679"/>
    </source>
</evidence>
<keyword evidence="5" id="KW-1185">Reference proteome</keyword>